<dbReference type="InterPro" id="IPR001633">
    <property type="entry name" value="EAL_dom"/>
</dbReference>
<dbReference type="InterPro" id="IPR043128">
    <property type="entry name" value="Rev_trsase/Diguanyl_cyclase"/>
</dbReference>
<dbReference type="CDD" id="cd01949">
    <property type="entry name" value="GGDEF"/>
    <property type="match status" value="1"/>
</dbReference>
<name>A0ABV6SBK9_9SPHN</name>
<feature type="transmembrane region" description="Helical" evidence="1">
    <location>
        <begin position="117"/>
        <end position="150"/>
    </location>
</feature>
<dbReference type="NCBIfam" id="TIGR00254">
    <property type="entry name" value="GGDEF"/>
    <property type="match status" value="1"/>
</dbReference>
<keyword evidence="1" id="KW-0472">Membrane</keyword>
<evidence type="ECO:0000313" key="4">
    <source>
        <dbReference type="EMBL" id="MFC0686627.1"/>
    </source>
</evidence>
<reference evidence="4 5" key="1">
    <citation type="submission" date="2024-09" db="EMBL/GenBank/DDBJ databases">
        <authorList>
            <person name="Sun Q."/>
            <person name="Mori K."/>
        </authorList>
    </citation>
    <scope>NUCLEOTIDE SEQUENCE [LARGE SCALE GENOMIC DNA]</scope>
    <source>
        <strain evidence="4 5">CICC 11035S</strain>
    </source>
</reference>
<dbReference type="Pfam" id="PF00990">
    <property type="entry name" value="GGDEF"/>
    <property type="match status" value="1"/>
</dbReference>
<organism evidence="4 5">
    <name type="scientific">Novosphingobium clariflavum</name>
    <dbReference type="NCBI Taxonomy" id="2029884"/>
    <lineage>
        <taxon>Bacteria</taxon>
        <taxon>Pseudomonadati</taxon>
        <taxon>Pseudomonadota</taxon>
        <taxon>Alphaproteobacteria</taxon>
        <taxon>Sphingomonadales</taxon>
        <taxon>Sphingomonadaceae</taxon>
        <taxon>Novosphingobium</taxon>
    </lineage>
</organism>
<evidence type="ECO:0000256" key="1">
    <source>
        <dbReference type="SAM" id="Phobius"/>
    </source>
</evidence>
<dbReference type="InterPro" id="IPR029787">
    <property type="entry name" value="Nucleotide_cyclase"/>
</dbReference>
<dbReference type="PANTHER" id="PTHR44757">
    <property type="entry name" value="DIGUANYLATE CYCLASE DGCP"/>
    <property type="match status" value="1"/>
</dbReference>
<dbReference type="PROSITE" id="PS50883">
    <property type="entry name" value="EAL"/>
    <property type="match status" value="1"/>
</dbReference>
<dbReference type="InterPro" id="IPR035919">
    <property type="entry name" value="EAL_sf"/>
</dbReference>
<dbReference type="Pfam" id="PF00563">
    <property type="entry name" value="EAL"/>
    <property type="match status" value="1"/>
</dbReference>
<evidence type="ECO:0000313" key="5">
    <source>
        <dbReference type="Proteomes" id="UP001589858"/>
    </source>
</evidence>
<dbReference type="Gene3D" id="3.20.20.450">
    <property type="entry name" value="EAL domain"/>
    <property type="match status" value="1"/>
</dbReference>
<dbReference type="SMART" id="SM00052">
    <property type="entry name" value="EAL"/>
    <property type="match status" value="1"/>
</dbReference>
<dbReference type="CDD" id="cd01948">
    <property type="entry name" value="EAL"/>
    <property type="match status" value="1"/>
</dbReference>
<keyword evidence="1" id="KW-1133">Transmembrane helix</keyword>
<dbReference type="SMART" id="SM00267">
    <property type="entry name" value="GGDEF"/>
    <property type="match status" value="1"/>
</dbReference>
<feature type="transmembrane region" description="Helical" evidence="1">
    <location>
        <begin position="162"/>
        <end position="180"/>
    </location>
</feature>
<dbReference type="Gene3D" id="3.30.70.270">
    <property type="match status" value="1"/>
</dbReference>
<protein>
    <submittedName>
        <fullName evidence="4">Bifunctional diguanylate cyclase/phosphodiesterase</fullName>
    </submittedName>
</protein>
<dbReference type="RefSeq" id="WP_267218433.1">
    <property type="nucleotide sequence ID" value="NZ_JAPCWC010000001.1"/>
</dbReference>
<sequence length="633" mass="68710">MDKEGLPDLPVAQFLRLRRHIPPLYGVLAVNAAALAYTHRHVAPLYLTVVVASVLVLACLQRIYAWTRPIDPAAITGDQARAIMRRTTVLGITMTLVFLVWALALDQYGTAAQQGHVMLFIAATLLGCIFCLTYLPQAAVAISVLAIGMFTLYCVKQGSEERLSIACSTGLITILILFVVRDCFASFVSLEESRSALIIGQRRAERLEAESARLARIDALTQLPNRRRFFEELEALLREATSQTRFSIGLLDLDGFKPVNDTHGHAQGDRLLAMIGDRLVALCKAHEPGVSVARLGGDEFGFIIQAEIDEACDFMQGVCRVVQEPVPLDGMQIAVGASGGVAAYPLSGSDANKLFDRADFALYHAKRHQRGHCVKFSHLFEQLIRADQLVESALQTADLAQEIALVFQPIYDIQSKAAVCVEALARWTSPVAGPVPPETLVAAAEKLGILRVVTLALFDRAIAACAQLPAHLRVSFNLSAGDLANPETVDAILDAMTSSGQPGRRFIFEITETALISSFATAVREIDRLRASGAKIALDDFGTGFSSFNSLQELPLDILKIDKTFTGRIEDPAGRRVVRGILSLAHSMSLECVIEGVETEGQLEAARELGFRYGQGYCLARPAALAEIDARIA</sequence>
<dbReference type="Proteomes" id="UP001589858">
    <property type="component" value="Unassembled WGS sequence"/>
</dbReference>
<proteinExistence type="predicted"/>
<feature type="transmembrane region" description="Helical" evidence="1">
    <location>
        <begin position="87"/>
        <end position="105"/>
    </location>
</feature>
<evidence type="ECO:0000259" key="2">
    <source>
        <dbReference type="PROSITE" id="PS50883"/>
    </source>
</evidence>
<dbReference type="SUPFAM" id="SSF55073">
    <property type="entry name" value="Nucleotide cyclase"/>
    <property type="match status" value="1"/>
</dbReference>
<feature type="domain" description="EAL" evidence="2">
    <location>
        <begin position="383"/>
        <end position="633"/>
    </location>
</feature>
<dbReference type="InterPro" id="IPR000160">
    <property type="entry name" value="GGDEF_dom"/>
</dbReference>
<dbReference type="PANTHER" id="PTHR44757:SF2">
    <property type="entry name" value="BIOFILM ARCHITECTURE MAINTENANCE PROTEIN MBAA"/>
    <property type="match status" value="1"/>
</dbReference>
<accession>A0ABV6SBK9</accession>
<comment type="caution">
    <text evidence="4">The sequence shown here is derived from an EMBL/GenBank/DDBJ whole genome shotgun (WGS) entry which is preliminary data.</text>
</comment>
<keyword evidence="1" id="KW-0812">Transmembrane</keyword>
<dbReference type="PROSITE" id="PS50887">
    <property type="entry name" value="GGDEF"/>
    <property type="match status" value="1"/>
</dbReference>
<feature type="domain" description="GGDEF" evidence="3">
    <location>
        <begin position="244"/>
        <end position="378"/>
    </location>
</feature>
<feature type="transmembrane region" description="Helical" evidence="1">
    <location>
        <begin position="45"/>
        <end position="66"/>
    </location>
</feature>
<dbReference type="EMBL" id="JBHLTM010000075">
    <property type="protein sequence ID" value="MFC0686627.1"/>
    <property type="molecule type" value="Genomic_DNA"/>
</dbReference>
<dbReference type="InterPro" id="IPR052155">
    <property type="entry name" value="Biofilm_reg_signaling"/>
</dbReference>
<evidence type="ECO:0000259" key="3">
    <source>
        <dbReference type="PROSITE" id="PS50887"/>
    </source>
</evidence>
<gene>
    <name evidence="4" type="ORF">ACFFF8_18740</name>
</gene>
<dbReference type="SUPFAM" id="SSF141868">
    <property type="entry name" value="EAL domain-like"/>
    <property type="match status" value="1"/>
</dbReference>
<keyword evidence="5" id="KW-1185">Reference proteome</keyword>